<dbReference type="Proteomes" id="UP000824504">
    <property type="component" value="Chromosome"/>
</dbReference>
<dbReference type="PANTHER" id="PTHR22600">
    <property type="entry name" value="BETA-HEXOSAMINIDASE"/>
    <property type="match status" value="1"/>
</dbReference>
<dbReference type="PANTHER" id="PTHR22600:SF57">
    <property type="entry name" value="BETA-N-ACETYLHEXOSAMINIDASE"/>
    <property type="match status" value="1"/>
</dbReference>
<accession>A0ABX8SL58</accession>
<keyword evidence="8" id="KW-1185">Reference proteome</keyword>
<sequence>MQHLPLIPAPTHIELADGAFRLAATTPVSGELADLLADELHTVTGARPHVGGHGEIRLRIAGEGRPGSYHLTVTEHRVTLTGADRAGLRYGIWTLVQAVRRSGDGWEIPALDIHDAPRFAYRGFMIDVVRHFFDVATVETLIDRAARLKLNALHLHLSDDQGWRLEIASRPELTAKASGTSAFGDPGGHFTQADYARIIAHAASYDMIVVPEIDLPGHTHAVGVAYPDLVEEPVLTQEMRDTVEAFGGDVPVKGEPCTSIPVGFSQLRIHHEPTYDFLADVLGEVAALTPGPLVHVGGDECLGTDPADFAYFMERVTTLVAGLGKTPVVWHEAGAAEGLARGTVGQFWGLRSNDEQVAAKARSFPERGGGVILSPADAIYLDMKYDEDEPLGLTWAGYVSVEQSYDWDPATLIDGIGEDAVLGVEAPTWTEKLTSLAELDHMMFPRIASAAEIGWSPAPGGHDWRTWESFSARLAGIAPLWEAQGIGFHRAPGVDWR</sequence>
<evidence type="ECO:0000256" key="4">
    <source>
        <dbReference type="ARBA" id="ARBA00023295"/>
    </source>
</evidence>
<comment type="catalytic activity">
    <reaction evidence="1">
        <text>Hydrolysis of terminal non-reducing N-acetyl-D-hexosamine residues in N-acetyl-beta-D-hexosaminides.</text>
        <dbReference type="EC" id="3.2.1.52"/>
    </reaction>
</comment>
<keyword evidence="3" id="KW-0378">Hydrolase</keyword>
<dbReference type="Pfam" id="PF02838">
    <property type="entry name" value="Glyco_hydro_20b"/>
    <property type="match status" value="1"/>
</dbReference>
<protein>
    <recommendedName>
        <fullName evidence="2">beta-N-acetylhexosaminidase</fullName>
        <ecNumber evidence="2">3.2.1.52</ecNumber>
    </recommendedName>
</protein>
<feature type="domain" description="Glycoside hydrolase family 20 catalytic" evidence="5">
    <location>
        <begin position="119"/>
        <end position="457"/>
    </location>
</feature>
<evidence type="ECO:0000259" key="5">
    <source>
        <dbReference type="Pfam" id="PF00728"/>
    </source>
</evidence>
<evidence type="ECO:0000259" key="6">
    <source>
        <dbReference type="Pfam" id="PF02838"/>
    </source>
</evidence>
<dbReference type="InterPro" id="IPR015883">
    <property type="entry name" value="Glyco_hydro_20_cat"/>
</dbReference>
<dbReference type="CDD" id="cd06568">
    <property type="entry name" value="GH20_SpHex_like"/>
    <property type="match status" value="1"/>
</dbReference>
<dbReference type="Pfam" id="PF00728">
    <property type="entry name" value="Glyco_hydro_20"/>
    <property type="match status" value="1"/>
</dbReference>
<evidence type="ECO:0000256" key="1">
    <source>
        <dbReference type="ARBA" id="ARBA00001231"/>
    </source>
</evidence>
<organism evidence="7 8">
    <name type="scientific">Tessaracoccus palaemonis</name>
    <dbReference type="NCBI Taxonomy" id="2829499"/>
    <lineage>
        <taxon>Bacteria</taxon>
        <taxon>Bacillati</taxon>
        <taxon>Actinomycetota</taxon>
        <taxon>Actinomycetes</taxon>
        <taxon>Propionibacteriales</taxon>
        <taxon>Propionibacteriaceae</taxon>
        <taxon>Tessaracoccus</taxon>
    </lineage>
</organism>
<dbReference type="InterPro" id="IPR015882">
    <property type="entry name" value="HEX_bac_N"/>
</dbReference>
<evidence type="ECO:0000313" key="8">
    <source>
        <dbReference type="Proteomes" id="UP000824504"/>
    </source>
</evidence>
<proteinExistence type="predicted"/>
<evidence type="ECO:0000256" key="3">
    <source>
        <dbReference type="ARBA" id="ARBA00022801"/>
    </source>
</evidence>
<dbReference type="InterPro" id="IPR025705">
    <property type="entry name" value="Beta_hexosaminidase_sua/sub"/>
</dbReference>
<dbReference type="EC" id="3.2.1.52" evidence="2"/>
<gene>
    <name evidence="7" type="ORF">KDB89_06600</name>
</gene>
<reference evidence="7 8" key="1">
    <citation type="submission" date="2021-07" db="EMBL/GenBank/DDBJ databases">
        <title>complete genome sequencing of Tessaracoccus sp.J1M15.</title>
        <authorList>
            <person name="Bae J.-W."/>
            <person name="Kim D.-y."/>
        </authorList>
    </citation>
    <scope>NUCLEOTIDE SEQUENCE [LARGE SCALE GENOMIC DNA]</scope>
    <source>
        <strain evidence="7 8">J1M15</strain>
    </source>
</reference>
<feature type="domain" description="Beta-hexosaminidase bacterial type N-terminal" evidence="6">
    <location>
        <begin position="4"/>
        <end position="116"/>
    </location>
</feature>
<name>A0ABX8SL58_9ACTN</name>
<evidence type="ECO:0000256" key="2">
    <source>
        <dbReference type="ARBA" id="ARBA00012663"/>
    </source>
</evidence>
<evidence type="ECO:0000313" key="7">
    <source>
        <dbReference type="EMBL" id="QXT64116.1"/>
    </source>
</evidence>
<dbReference type="EMBL" id="CP079216">
    <property type="protein sequence ID" value="QXT64116.1"/>
    <property type="molecule type" value="Genomic_DNA"/>
</dbReference>
<dbReference type="RefSeq" id="WP_219084039.1">
    <property type="nucleotide sequence ID" value="NZ_CP079216.1"/>
</dbReference>
<keyword evidence="4" id="KW-0326">Glycosidase</keyword>